<evidence type="ECO:0000313" key="1">
    <source>
        <dbReference type="EMBL" id="KAB2528858.1"/>
    </source>
</evidence>
<organism evidence="1 2">
    <name type="scientific">Enterobacter hormaechei</name>
    <dbReference type="NCBI Taxonomy" id="158836"/>
    <lineage>
        <taxon>Bacteria</taxon>
        <taxon>Pseudomonadati</taxon>
        <taxon>Pseudomonadota</taxon>
        <taxon>Gammaproteobacteria</taxon>
        <taxon>Enterobacterales</taxon>
        <taxon>Enterobacteriaceae</taxon>
        <taxon>Enterobacter</taxon>
        <taxon>Enterobacter cloacae complex</taxon>
    </lineage>
</organism>
<protein>
    <submittedName>
        <fullName evidence="1">Uncharacterized protein</fullName>
    </submittedName>
</protein>
<gene>
    <name evidence="1" type="ORF">F9C29_03695</name>
</gene>
<comment type="caution">
    <text evidence="1">The sequence shown here is derived from an EMBL/GenBank/DDBJ whole genome shotgun (WGS) entry which is preliminary data.</text>
</comment>
<proteinExistence type="predicted"/>
<dbReference type="EMBL" id="WBSZ01000050">
    <property type="protein sequence ID" value="KAB2528858.1"/>
    <property type="molecule type" value="Genomic_DNA"/>
</dbReference>
<name>A0A6G6GZF6_9ENTR</name>
<dbReference type="Proteomes" id="UP000476281">
    <property type="component" value="Unassembled WGS sequence"/>
</dbReference>
<evidence type="ECO:0000313" key="2">
    <source>
        <dbReference type="Proteomes" id="UP000476281"/>
    </source>
</evidence>
<accession>A0A6G6GZF6</accession>
<reference evidence="1 2" key="1">
    <citation type="submission" date="2019-09" db="EMBL/GenBank/DDBJ databases">
        <title>Reversal of blaTEM antimicrobial resistance by CRISPR-Cas9 in clinical E. coli and other Enterobacteriaceae strains.</title>
        <authorList>
            <person name="Tagliaferri T."/>
            <person name="Guimaraes N."/>
            <person name="Pereira M."/>
            <person name="Felicori L."/>
            <person name="Horz H.-P."/>
            <person name="Santos S."/>
            <person name="Mendes T."/>
        </authorList>
    </citation>
    <scope>NUCLEOTIDE SEQUENCE [LARGE SCALE GENOMIC DNA]</scope>
    <source>
        <strain evidence="1 2">E2_blaTEM_MG</strain>
    </source>
</reference>
<dbReference type="AlphaFoldDB" id="A0A6G6GZF6"/>
<dbReference type="RefSeq" id="WP_032619745.1">
    <property type="nucleotide sequence ID" value="NZ_BPUF01000019.1"/>
</dbReference>
<sequence length="73" mass="8141">MNIYAFASGCFTAYPTYVFFNWPNVSGTWLVTRSNRHIIRYQDGNGMAAIAVSLPLVGPKRISEQVMARIAIS</sequence>